<dbReference type="AlphaFoldDB" id="A0A0P1BLD9"/>
<proteinExistence type="predicted"/>
<sequence length="129" mass="14286">MLNYLHDALSPSKATSGSIGDNEVGNKGAGRVMYSGSLQSEDLPLSCQDDLEDIVLMLQRLTLQDADWLDKTEDNSMDVDKRMVLKAVDIPMEVDNPDCAVLEAADVNMDMMPAKTTTTNFWRCRAIRS</sequence>
<name>A0A0P1BLD9_9BASI</name>
<evidence type="ECO:0000313" key="2">
    <source>
        <dbReference type="Proteomes" id="UP000054845"/>
    </source>
</evidence>
<protein>
    <submittedName>
        <fullName evidence="1">Uncharacterized protein</fullName>
    </submittedName>
</protein>
<reference evidence="1 2" key="1">
    <citation type="submission" date="2014-09" db="EMBL/GenBank/DDBJ databases">
        <authorList>
            <person name="Magalhaes I.L.F."/>
            <person name="Oliveira U."/>
            <person name="Santos F.R."/>
            <person name="Vidigal T.H.D.A."/>
            <person name="Brescovit A.D."/>
            <person name="Santos A.J."/>
        </authorList>
    </citation>
    <scope>NUCLEOTIDE SEQUENCE [LARGE SCALE GENOMIC DNA]</scope>
</reference>
<dbReference type="Proteomes" id="UP000054845">
    <property type="component" value="Unassembled WGS sequence"/>
</dbReference>
<organism evidence="1 2">
    <name type="scientific">Ceraceosorus bombacis</name>
    <dbReference type="NCBI Taxonomy" id="401625"/>
    <lineage>
        <taxon>Eukaryota</taxon>
        <taxon>Fungi</taxon>
        <taxon>Dikarya</taxon>
        <taxon>Basidiomycota</taxon>
        <taxon>Ustilaginomycotina</taxon>
        <taxon>Exobasidiomycetes</taxon>
        <taxon>Ceraceosorales</taxon>
        <taxon>Ceraceosoraceae</taxon>
        <taxon>Ceraceosorus</taxon>
    </lineage>
</organism>
<dbReference type="EMBL" id="CCYA01000254">
    <property type="protein sequence ID" value="CEH17443.1"/>
    <property type="molecule type" value="Genomic_DNA"/>
</dbReference>
<accession>A0A0P1BLD9</accession>
<evidence type="ECO:0000313" key="1">
    <source>
        <dbReference type="EMBL" id="CEH17443.1"/>
    </source>
</evidence>
<keyword evidence="2" id="KW-1185">Reference proteome</keyword>